<proteinExistence type="predicted"/>
<protein>
    <submittedName>
        <fullName evidence="2">YqcC family protein</fullName>
    </submittedName>
</protein>
<dbReference type="GO" id="GO:0044010">
    <property type="term" value="P:single-species biofilm formation"/>
    <property type="evidence" value="ECO:0007669"/>
    <property type="project" value="TreeGrafter"/>
</dbReference>
<accession>A0A6M4MIK0</accession>
<keyword evidence="3" id="KW-1185">Reference proteome</keyword>
<sequence length="176" mass="19977">MPLRICYQGEIANDFYSVSDEKFRLFPVTAECLFIHALAPYLLPTIISVKSWYTDSHLLLTKLQVVVANYPILQSQLKALEQLLTSRDLWSDAAPTAQALASNQPFSCDTLRFEQWLQFIFIPRFKQLLTNGEALPNAMALAPMAEMSLPDHPDVIEQLKCLDAQVKLTQDQNGKY</sequence>
<evidence type="ECO:0000313" key="3">
    <source>
        <dbReference type="Proteomes" id="UP000219285"/>
    </source>
</evidence>
<reference evidence="3" key="1">
    <citation type="submission" date="2014-12" db="EMBL/GenBank/DDBJ databases">
        <title>Complete genome sequence of a multi-drug resistant Klebsiella pneumoniae.</title>
        <authorList>
            <person name="Hua X."/>
            <person name="Chen Q."/>
            <person name="Li X."/>
            <person name="Feng Y."/>
            <person name="Ruan Z."/>
            <person name="Yu Y."/>
        </authorList>
    </citation>
    <scope>NUCLEOTIDE SEQUENCE [LARGE SCALE GENOMIC DNA]</scope>
    <source>
        <strain evidence="3">5.12</strain>
    </source>
</reference>
<dbReference type="InterPro" id="IPR023376">
    <property type="entry name" value="YqcC-like_dom"/>
</dbReference>
<dbReference type="SUPFAM" id="SSF158452">
    <property type="entry name" value="YqcC-like"/>
    <property type="match status" value="1"/>
</dbReference>
<dbReference type="InterPro" id="IPR007384">
    <property type="entry name" value="UCP006257"/>
</dbReference>
<dbReference type="AlphaFoldDB" id="A0A6M4MIK0"/>
<dbReference type="OrthoDB" id="8794567at2"/>
<feature type="domain" description="YqcC-like" evidence="1">
    <location>
        <begin position="74"/>
        <end position="163"/>
    </location>
</feature>
<dbReference type="InterPro" id="IPR036814">
    <property type="entry name" value="YqcC-like_sf"/>
</dbReference>
<dbReference type="Proteomes" id="UP000219285">
    <property type="component" value="Chromosome"/>
</dbReference>
<organism evidence="2 3">
    <name type="scientific">Alteromonas pelagimontana</name>
    <dbReference type="NCBI Taxonomy" id="1858656"/>
    <lineage>
        <taxon>Bacteria</taxon>
        <taxon>Pseudomonadati</taxon>
        <taxon>Pseudomonadota</taxon>
        <taxon>Gammaproteobacteria</taxon>
        <taxon>Alteromonadales</taxon>
        <taxon>Alteromonadaceae</taxon>
        <taxon>Alteromonas/Salinimonas group</taxon>
        <taxon>Alteromonas</taxon>
    </lineage>
</organism>
<dbReference type="Pfam" id="PF04287">
    <property type="entry name" value="DUF446"/>
    <property type="match status" value="1"/>
</dbReference>
<dbReference type="KEGG" id="apel:CA267_013865"/>
<dbReference type="PANTHER" id="PTHR39586:SF1">
    <property type="entry name" value="CYTOPLASMIC PROTEIN"/>
    <property type="match status" value="1"/>
</dbReference>
<dbReference type="Gene3D" id="1.20.1440.40">
    <property type="entry name" value="YqcC-like"/>
    <property type="match status" value="1"/>
</dbReference>
<evidence type="ECO:0000313" key="2">
    <source>
        <dbReference type="EMBL" id="QJR82877.1"/>
    </source>
</evidence>
<reference evidence="2 3" key="2">
    <citation type="submission" date="2020-04" db="EMBL/GenBank/DDBJ databases">
        <title>Complete genome sequence of Alteromonas pelagimontana 5.12T.</title>
        <authorList>
            <person name="Sinha R.K."/>
            <person name="Krishnan K.P."/>
            <person name="Kurian J.P."/>
        </authorList>
    </citation>
    <scope>NUCLEOTIDE SEQUENCE [LARGE SCALE GENOMIC DNA]</scope>
    <source>
        <strain evidence="2 3">5.12</strain>
    </source>
</reference>
<dbReference type="PANTHER" id="PTHR39586">
    <property type="entry name" value="CYTOPLASMIC PROTEIN-RELATED"/>
    <property type="match status" value="1"/>
</dbReference>
<dbReference type="EMBL" id="CP052766">
    <property type="protein sequence ID" value="QJR82877.1"/>
    <property type="molecule type" value="Genomic_DNA"/>
</dbReference>
<evidence type="ECO:0000259" key="1">
    <source>
        <dbReference type="Pfam" id="PF04287"/>
    </source>
</evidence>
<name>A0A6M4MIK0_9ALTE</name>
<gene>
    <name evidence="2" type="ORF">CA267_013865</name>
</gene>